<evidence type="ECO:0000313" key="2">
    <source>
        <dbReference type="EMBL" id="MCW1912042.1"/>
    </source>
</evidence>
<gene>
    <name evidence="2" type="ORF">OJ996_00545</name>
</gene>
<organism evidence="2 3">
    <name type="scientific">Luteolibacter rhizosphaerae</name>
    <dbReference type="NCBI Taxonomy" id="2989719"/>
    <lineage>
        <taxon>Bacteria</taxon>
        <taxon>Pseudomonadati</taxon>
        <taxon>Verrucomicrobiota</taxon>
        <taxon>Verrucomicrobiia</taxon>
        <taxon>Verrucomicrobiales</taxon>
        <taxon>Verrucomicrobiaceae</taxon>
        <taxon>Luteolibacter</taxon>
    </lineage>
</organism>
<dbReference type="RefSeq" id="WP_264510068.1">
    <property type="nucleotide sequence ID" value="NZ_JAPDDR010000001.1"/>
</dbReference>
<evidence type="ECO:0008006" key="4">
    <source>
        <dbReference type="Google" id="ProtNLM"/>
    </source>
</evidence>
<comment type="caution">
    <text evidence="2">The sequence shown here is derived from an EMBL/GenBank/DDBJ whole genome shotgun (WGS) entry which is preliminary data.</text>
</comment>
<keyword evidence="1" id="KW-0732">Signal</keyword>
<name>A0ABT3FWV6_9BACT</name>
<feature type="chain" id="PRO_5046979710" description="PEP-CTERM sorting domain-containing protein" evidence="1">
    <location>
        <begin position="25"/>
        <end position="259"/>
    </location>
</feature>
<protein>
    <recommendedName>
        <fullName evidence="4">PEP-CTERM sorting domain-containing protein</fullName>
    </recommendedName>
</protein>
<accession>A0ABT3FWV6</accession>
<dbReference type="EMBL" id="JAPDDR010000001">
    <property type="protein sequence ID" value="MCW1912042.1"/>
    <property type="molecule type" value="Genomic_DNA"/>
</dbReference>
<evidence type="ECO:0000313" key="3">
    <source>
        <dbReference type="Proteomes" id="UP001165653"/>
    </source>
</evidence>
<proteinExistence type="predicted"/>
<sequence>MNRTLPAIASILLTAAASGTVVLSEDFGSTAANPTAITFTAQLTWNYSDSVDTAVNANASRLFNPAAAGSGETTHGWISSLAAGNTYQQIQTNQTFGTLPALGSGEYYLITLSWYASAQTNVATSDLNAYVNFASAGNAFTFIGGSNGALTTPNFVAQTLGDSNTAADALGLNFIAQGGPSGITGGGYNTDRSYTATFATIDSLDGDAFSLVLGRTTNLSATPFVFFDNIVMDVSVVPEPSASLLGGLALLVLLRRKRA</sequence>
<reference evidence="2" key="1">
    <citation type="submission" date="2022-10" db="EMBL/GenBank/DDBJ databases">
        <title>Luteolibacter sp. GHJ8, whole genome shotgun sequencing project.</title>
        <authorList>
            <person name="Zhao G."/>
            <person name="Shen L."/>
        </authorList>
    </citation>
    <scope>NUCLEOTIDE SEQUENCE</scope>
    <source>
        <strain evidence="2">GHJ8</strain>
    </source>
</reference>
<dbReference type="Proteomes" id="UP001165653">
    <property type="component" value="Unassembled WGS sequence"/>
</dbReference>
<feature type="signal peptide" evidence="1">
    <location>
        <begin position="1"/>
        <end position="24"/>
    </location>
</feature>
<evidence type="ECO:0000256" key="1">
    <source>
        <dbReference type="SAM" id="SignalP"/>
    </source>
</evidence>
<keyword evidence="3" id="KW-1185">Reference proteome</keyword>